<dbReference type="OrthoDB" id="5178186at2"/>
<evidence type="ECO:0000313" key="1">
    <source>
        <dbReference type="EMBL" id="ANE81568.1"/>
    </source>
</evidence>
<dbReference type="InterPro" id="IPR046275">
    <property type="entry name" value="DUF6308"/>
</dbReference>
<dbReference type="RefSeq" id="WP_067999320.1">
    <property type="nucleotide sequence ID" value="NZ_CP015596.1"/>
</dbReference>
<reference evidence="1 2" key="1">
    <citation type="submission" date="2016-05" db="EMBL/GenBank/DDBJ databases">
        <title>Complete genome sequence of a phthalic acid esters degrading Mycobacterium sp. YC-RL4.</title>
        <authorList>
            <person name="Ren L."/>
            <person name="Fan S."/>
            <person name="Ruth N."/>
            <person name="Jia Y."/>
            <person name="Wang J."/>
            <person name="Qiao C."/>
        </authorList>
    </citation>
    <scope>NUCLEOTIDE SEQUENCE [LARGE SCALE GENOMIC DNA]</scope>
    <source>
        <strain evidence="1 2">YC-RL4</strain>
    </source>
</reference>
<gene>
    <name evidence="1" type="ORF">A7U43_21775</name>
</gene>
<dbReference type="KEGG" id="madi:A7U43_21775"/>
<dbReference type="AlphaFoldDB" id="A0A172URI1"/>
<dbReference type="EMBL" id="CP015596">
    <property type="protein sequence ID" value="ANE81568.1"/>
    <property type="molecule type" value="Genomic_DNA"/>
</dbReference>
<accession>A0A172URI1</accession>
<protein>
    <submittedName>
        <fullName evidence="1">Uncharacterized protein</fullName>
    </submittedName>
</protein>
<dbReference type="Proteomes" id="UP000077143">
    <property type="component" value="Chromosome"/>
</dbReference>
<evidence type="ECO:0000313" key="2">
    <source>
        <dbReference type="Proteomes" id="UP000077143"/>
    </source>
</evidence>
<organism evidence="1 2">
    <name type="scientific">Mycobacterium adipatum</name>
    <dbReference type="NCBI Taxonomy" id="1682113"/>
    <lineage>
        <taxon>Bacteria</taxon>
        <taxon>Bacillati</taxon>
        <taxon>Actinomycetota</taxon>
        <taxon>Actinomycetes</taxon>
        <taxon>Mycobacteriales</taxon>
        <taxon>Mycobacteriaceae</taxon>
        <taxon>Mycobacterium</taxon>
    </lineage>
</organism>
<dbReference type="STRING" id="1682113.A7U43_21775"/>
<dbReference type="Pfam" id="PF19827">
    <property type="entry name" value="DUF6308"/>
    <property type="match status" value="1"/>
</dbReference>
<sequence>MTDLQDRVLSFVCEPAQRLVEQFFDTDGPFAATTYDTLPDNDRNRFTTTDLLAVTLLDVALPPPAVRSLLETDAETFKNLLSAVPDDVDLWDVSDENVAHAEALYWALRDLPKVGRTRASKLMARKRPRLIPVVDSVIIAALNLGDDSWVALRACLSDPNVRESIEASRPDNAPADSISTLRLLDAAVWMRCSQSRHAKNARRRAGITA</sequence>
<keyword evidence="2" id="KW-1185">Reference proteome</keyword>
<proteinExistence type="predicted"/>
<name>A0A172URI1_9MYCO</name>